<accession>A0A932MP55</accession>
<name>A0A932MP55_UNCTE</name>
<gene>
    <name evidence="8" type="ORF">HYZ11_12855</name>
</gene>
<dbReference type="PROSITE" id="PS00197">
    <property type="entry name" value="2FE2S_FER_1"/>
    <property type="match status" value="1"/>
</dbReference>
<dbReference type="AlphaFoldDB" id="A0A932MP55"/>
<dbReference type="Gene3D" id="3.10.20.30">
    <property type="match status" value="1"/>
</dbReference>
<dbReference type="SUPFAM" id="SSF54292">
    <property type="entry name" value="2Fe-2S ferredoxin-like"/>
    <property type="match status" value="1"/>
</dbReference>
<dbReference type="InterPro" id="IPR025192">
    <property type="entry name" value="Succ_DH/fum_Rdtase_N"/>
</dbReference>
<dbReference type="PROSITE" id="PS51379">
    <property type="entry name" value="4FE4S_FER_2"/>
    <property type="match status" value="1"/>
</dbReference>
<comment type="cofactor">
    <cofactor evidence="6">
        <name>[2Fe-2S] cluster</name>
        <dbReference type="ChEBI" id="CHEBI:190135"/>
    </cofactor>
</comment>
<dbReference type="InterPro" id="IPR036010">
    <property type="entry name" value="2Fe-2S_ferredoxin-like_sf"/>
</dbReference>
<organism evidence="8 9">
    <name type="scientific">Tectimicrobiota bacterium</name>
    <dbReference type="NCBI Taxonomy" id="2528274"/>
    <lineage>
        <taxon>Bacteria</taxon>
        <taxon>Pseudomonadati</taxon>
        <taxon>Nitrospinota/Tectimicrobiota group</taxon>
        <taxon>Candidatus Tectimicrobiota</taxon>
    </lineage>
</organism>
<evidence type="ECO:0000259" key="7">
    <source>
        <dbReference type="PROSITE" id="PS51379"/>
    </source>
</evidence>
<comment type="cofactor">
    <cofactor evidence="1">
        <name>[3Fe-4S] cluster</name>
        <dbReference type="ChEBI" id="CHEBI:21137"/>
    </cofactor>
</comment>
<dbReference type="Pfam" id="PF13183">
    <property type="entry name" value="Fer4_8"/>
    <property type="match status" value="1"/>
</dbReference>
<keyword evidence="4" id="KW-0408">Iron</keyword>
<dbReference type="GO" id="GO:0051537">
    <property type="term" value="F:2 iron, 2 sulfur cluster binding"/>
    <property type="evidence" value="ECO:0007669"/>
    <property type="project" value="InterPro"/>
</dbReference>
<dbReference type="NCBIfam" id="NF005746">
    <property type="entry name" value="PRK07570.1"/>
    <property type="match status" value="1"/>
</dbReference>
<dbReference type="GO" id="GO:0022904">
    <property type="term" value="P:respiratory electron transport chain"/>
    <property type="evidence" value="ECO:0007669"/>
    <property type="project" value="TreeGrafter"/>
</dbReference>
<dbReference type="InterPro" id="IPR017900">
    <property type="entry name" value="4Fe4S_Fe_S_CS"/>
</dbReference>
<dbReference type="PANTHER" id="PTHR11921:SF41">
    <property type="entry name" value="SUCCINATE DEHYDROGENASE"/>
    <property type="match status" value="1"/>
</dbReference>
<evidence type="ECO:0000313" key="8">
    <source>
        <dbReference type="EMBL" id="MBI3128488.1"/>
    </source>
</evidence>
<feature type="domain" description="4Fe-4S ferredoxin-type" evidence="7">
    <location>
        <begin position="150"/>
        <end position="180"/>
    </location>
</feature>
<dbReference type="Proteomes" id="UP000782312">
    <property type="component" value="Unassembled WGS sequence"/>
</dbReference>
<keyword evidence="3" id="KW-0479">Metal-binding</keyword>
<sequence length="248" mass="26967">MNLTLRIWRQKSSREQGSLVTYEAADVSPDMSFLEMLDVVNERLIGKGEEPIAFDHDCREGICGMCSLYINGAAHGGHRATTTCQLHMRHFKDGETITIEPWRSRAFPVVKDLVVDRGAFDRIIHAGGFVSSNAGGAPDGNAIPVPRDDAEKAMDAAACIGCGACVASCPNGSAMLFVAAKVSHLAHLPQGHPERAQRVLGMVRQMDEEGFGNCTNHYECEAVCPKEISVSHIAKMNREFIRASLLEA</sequence>
<evidence type="ECO:0000256" key="1">
    <source>
        <dbReference type="ARBA" id="ARBA00001927"/>
    </source>
</evidence>
<dbReference type="InterPro" id="IPR017896">
    <property type="entry name" value="4Fe4S_Fe-S-bd"/>
</dbReference>
<comment type="similarity">
    <text evidence="2">Belongs to the succinate dehydrogenase/fumarate reductase iron-sulfur protein family.</text>
</comment>
<dbReference type="PROSITE" id="PS00198">
    <property type="entry name" value="4FE4S_FER_1"/>
    <property type="match status" value="1"/>
</dbReference>
<evidence type="ECO:0000256" key="3">
    <source>
        <dbReference type="ARBA" id="ARBA00022723"/>
    </source>
</evidence>
<dbReference type="InterPro" id="IPR012675">
    <property type="entry name" value="Beta-grasp_dom_sf"/>
</dbReference>
<evidence type="ECO:0000313" key="9">
    <source>
        <dbReference type="Proteomes" id="UP000782312"/>
    </source>
</evidence>
<evidence type="ECO:0000256" key="2">
    <source>
        <dbReference type="ARBA" id="ARBA00009433"/>
    </source>
</evidence>
<dbReference type="Pfam" id="PF13085">
    <property type="entry name" value="Fer2_3"/>
    <property type="match status" value="1"/>
</dbReference>
<dbReference type="SUPFAM" id="SSF46548">
    <property type="entry name" value="alpha-helical ferredoxin"/>
    <property type="match status" value="1"/>
</dbReference>
<evidence type="ECO:0000256" key="4">
    <source>
        <dbReference type="ARBA" id="ARBA00023004"/>
    </source>
</evidence>
<dbReference type="GO" id="GO:0009055">
    <property type="term" value="F:electron transfer activity"/>
    <property type="evidence" value="ECO:0007669"/>
    <property type="project" value="InterPro"/>
</dbReference>
<proteinExistence type="inferred from homology"/>
<dbReference type="PANTHER" id="PTHR11921">
    <property type="entry name" value="SUCCINATE DEHYDROGENASE IRON-SULFUR PROTEIN"/>
    <property type="match status" value="1"/>
</dbReference>
<dbReference type="EMBL" id="JACPUR010000030">
    <property type="protein sequence ID" value="MBI3128488.1"/>
    <property type="molecule type" value="Genomic_DNA"/>
</dbReference>
<dbReference type="InterPro" id="IPR006058">
    <property type="entry name" value="2Fe2S_fd_BS"/>
</dbReference>
<evidence type="ECO:0000256" key="6">
    <source>
        <dbReference type="ARBA" id="ARBA00034078"/>
    </source>
</evidence>
<dbReference type="Gene3D" id="1.10.1060.10">
    <property type="entry name" value="Alpha-helical ferredoxin"/>
    <property type="match status" value="1"/>
</dbReference>
<comment type="caution">
    <text evidence="8">The sequence shown here is derived from an EMBL/GenBank/DDBJ whole genome shotgun (WGS) entry which is preliminary data.</text>
</comment>
<dbReference type="GO" id="GO:0009060">
    <property type="term" value="P:aerobic respiration"/>
    <property type="evidence" value="ECO:0007669"/>
    <property type="project" value="TreeGrafter"/>
</dbReference>
<dbReference type="InterPro" id="IPR050573">
    <property type="entry name" value="SDH/FRD_Iron-Sulfur"/>
</dbReference>
<keyword evidence="5" id="KW-0411">Iron-sulfur</keyword>
<dbReference type="GO" id="GO:0046872">
    <property type="term" value="F:metal ion binding"/>
    <property type="evidence" value="ECO:0007669"/>
    <property type="project" value="UniProtKB-KW"/>
</dbReference>
<evidence type="ECO:0000256" key="5">
    <source>
        <dbReference type="ARBA" id="ARBA00023014"/>
    </source>
</evidence>
<protein>
    <submittedName>
        <fullName evidence="8">Succinate dehydrogenase/fumarate reductase iron-sulfur subunit</fullName>
    </submittedName>
</protein>
<dbReference type="InterPro" id="IPR009051">
    <property type="entry name" value="Helical_ferredxn"/>
</dbReference>
<reference evidence="8" key="1">
    <citation type="submission" date="2020-07" db="EMBL/GenBank/DDBJ databases">
        <title>Huge and variable diversity of episymbiotic CPR bacteria and DPANN archaea in groundwater ecosystems.</title>
        <authorList>
            <person name="He C.Y."/>
            <person name="Keren R."/>
            <person name="Whittaker M."/>
            <person name="Farag I.F."/>
            <person name="Doudna J."/>
            <person name="Cate J.H.D."/>
            <person name="Banfield J.F."/>
        </authorList>
    </citation>
    <scope>NUCLEOTIDE SEQUENCE</scope>
    <source>
        <strain evidence="8">NC_groundwater_763_Ag_S-0.2um_68_21</strain>
    </source>
</reference>